<reference evidence="8" key="1">
    <citation type="journal article" date="2021" name="Syst. Appl. Microbiol.">
        <title>Roseomonas hellenica sp. nov., isolated from roots of wild-growing Alkanna tinctoria.</title>
        <authorList>
            <person name="Rat A."/>
            <person name="Naranjo H.D."/>
            <person name="Lebbe L."/>
            <person name="Cnockaert M."/>
            <person name="Krigas N."/>
            <person name="Grigoriadou K."/>
            <person name="Maloupa E."/>
            <person name="Willems A."/>
        </authorList>
    </citation>
    <scope>NUCLEOTIDE SEQUENCE [LARGE SCALE GENOMIC DNA]</scope>
    <source>
        <strain evidence="8">LMG 31159</strain>
    </source>
</reference>
<dbReference type="SUPFAM" id="SSF160996">
    <property type="entry name" value="HI0933 insert domain-like"/>
    <property type="match status" value="1"/>
</dbReference>
<keyword evidence="2" id="KW-0285">Flavoprotein</keyword>
<evidence type="ECO:0000256" key="2">
    <source>
        <dbReference type="ARBA" id="ARBA00022630"/>
    </source>
</evidence>
<feature type="compositionally biased region" description="Low complexity" evidence="4">
    <location>
        <begin position="42"/>
        <end position="51"/>
    </location>
</feature>
<feature type="compositionally biased region" description="Basic and acidic residues" evidence="4">
    <location>
        <begin position="157"/>
        <end position="167"/>
    </location>
</feature>
<evidence type="ECO:0000313" key="7">
    <source>
        <dbReference type="EMBL" id="MBR0650485.1"/>
    </source>
</evidence>
<evidence type="ECO:0000313" key="8">
    <source>
        <dbReference type="Proteomes" id="UP000698752"/>
    </source>
</evidence>
<dbReference type="InterPro" id="IPR023166">
    <property type="entry name" value="BaiN-like_dom_sf"/>
</dbReference>
<gene>
    <name evidence="7" type="ORF">GXW78_12490</name>
</gene>
<accession>A0ABS5EHI9</accession>
<dbReference type="SUPFAM" id="SSF51905">
    <property type="entry name" value="FAD/NAD(P)-binding domain"/>
    <property type="match status" value="1"/>
</dbReference>
<dbReference type="NCBIfam" id="TIGR00275">
    <property type="entry name" value="aminoacetone oxidase family FAD-binding enzyme"/>
    <property type="match status" value="1"/>
</dbReference>
<dbReference type="InterPro" id="IPR057661">
    <property type="entry name" value="RsdA/BaiN/AoA(So)_Rossmann"/>
</dbReference>
<keyword evidence="8" id="KW-1185">Reference proteome</keyword>
<dbReference type="PRINTS" id="PR00368">
    <property type="entry name" value="FADPNR"/>
</dbReference>
<dbReference type="Pfam" id="PF22780">
    <property type="entry name" value="HI0933_like_1st"/>
    <property type="match status" value="1"/>
</dbReference>
<sequence length="835" mass="91969">MEASGRHRHRPLRPARRSDPRRDGLSPDHPRPRQGGARTHQGHLGAVAAARADAREQRAVRRRRCRHLLGRQALFRHQGAGGGDAEGADRVRRGRRAGGDPVCGEAAYRHLPPGDDGGIPAREDHRIGRRVPLRHEGDGFPHRSRHDPRCRHRSRRDHRDRPRRAGDRPFVPRHVPDAARPRRPRRGQALFHRRAHRAPAIHHRPRPLRGSREEPDPRRCGLQAGASRSDGARRLFLLHVPRRHGRRRNIGTGPRRDERDEPVFARRTQRECRHRGGHHAGARLSRPSARRHRLPAPLGGTGLHRRRRRLQRTRAARGGFPGGTSLHRARRRRAVLQAGGDPDRSRALPARFRRRRDPRGAARIRPPDPRLRHGGCGDDGGGDAHLLPHPHPPRRGFPQREHRRPVPGRRRRRVCRRHLLRRRGRHPRGGGGWPGHGGPERSRGVSDFDVVVLGAGAAGLFAAMRAGQRGRRVLLLDHAEEPGKKILISGGGRCNFTNTGCVPDRFISANRHFARSALARFTQHDFIALVRKHGIAFHEKTLGQLFCDGSARQIVQMLLAECEAAGVDLRLRHRVTDVARADRFTIATDHGTFRAESLVLATGGLSIPKMGATGFAHDVARRFGLPIVTPAPGLVPLTFDGSALDLMRPLAGVALPVVARAGRAAFPEAMLFTHRGLSGPAILQASSYWQPGGPMTIDLLPGQDATTLLLSAKRARPKAEPRTILADWLPQRLAQSMAASHLPPRIMGELGDAALKALGALLRSWRLEPAGTEGYAKAEVTLGGIDTAALSSKTMAATAVPGLFVIGEAVDVTGWLGGYNFQWAWSSGWAAGEAA</sequence>
<dbReference type="Pfam" id="PF03486">
    <property type="entry name" value="HI0933_like"/>
    <property type="match status" value="1"/>
</dbReference>
<feature type="compositionally biased region" description="Basic residues" evidence="4">
    <location>
        <begin position="401"/>
        <end position="428"/>
    </location>
</feature>
<evidence type="ECO:0000256" key="3">
    <source>
        <dbReference type="ARBA" id="ARBA00022827"/>
    </source>
</evidence>
<feature type="compositionally biased region" description="Basic residues" evidence="4">
    <location>
        <begin position="1"/>
        <end position="15"/>
    </location>
</feature>
<feature type="domain" description="RsdA/BaiN/AoA(So)-like insert" evidence="6">
    <location>
        <begin position="632"/>
        <end position="780"/>
    </location>
</feature>
<evidence type="ECO:0000256" key="1">
    <source>
        <dbReference type="ARBA" id="ARBA00001974"/>
    </source>
</evidence>
<dbReference type="InterPro" id="IPR036188">
    <property type="entry name" value="FAD/NAD-bd_sf"/>
</dbReference>
<dbReference type="PANTHER" id="PTHR42887:SF2">
    <property type="entry name" value="OS12G0638800 PROTEIN"/>
    <property type="match status" value="1"/>
</dbReference>
<dbReference type="Proteomes" id="UP000698752">
    <property type="component" value="Unassembled WGS sequence"/>
</dbReference>
<organism evidence="7 8">
    <name type="scientific">Neoroseomonas terrae</name>
    <dbReference type="NCBI Taxonomy" id="424799"/>
    <lineage>
        <taxon>Bacteria</taxon>
        <taxon>Pseudomonadati</taxon>
        <taxon>Pseudomonadota</taxon>
        <taxon>Alphaproteobacteria</taxon>
        <taxon>Acetobacterales</taxon>
        <taxon>Acetobacteraceae</taxon>
        <taxon>Neoroseomonas</taxon>
    </lineage>
</organism>
<evidence type="ECO:0000259" key="5">
    <source>
        <dbReference type="Pfam" id="PF03486"/>
    </source>
</evidence>
<dbReference type="PANTHER" id="PTHR42887">
    <property type="entry name" value="OS12G0638800 PROTEIN"/>
    <property type="match status" value="1"/>
</dbReference>
<name>A0ABS5EHI9_9PROT</name>
<feature type="compositionally biased region" description="Basic and acidic residues" evidence="4">
    <location>
        <begin position="210"/>
        <end position="219"/>
    </location>
</feature>
<dbReference type="InterPro" id="IPR055178">
    <property type="entry name" value="RsdA/BaiN/AoA(So)-like_dom"/>
</dbReference>
<dbReference type="Gene3D" id="2.40.30.10">
    <property type="entry name" value="Translation factors"/>
    <property type="match status" value="1"/>
</dbReference>
<feature type="domain" description="RsdA/BaiN/AoA(So)-like Rossmann fold-like" evidence="5">
    <location>
        <begin position="449"/>
        <end position="833"/>
    </location>
</feature>
<feature type="compositionally biased region" description="Basic residues" evidence="4">
    <location>
        <begin position="142"/>
        <end position="156"/>
    </location>
</feature>
<feature type="compositionally biased region" description="Basic residues" evidence="4">
    <location>
        <begin position="303"/>
        <end position="315"/>
    </location>
</feature>
<evidence type="ECO:0000256" key="4">
    <source>
        <dbReference type="SAM" id="MobiDB-lite"/>
    </source>
</evidence>
<dbReference type="EMBL" id="JAAEDI010000012">
    <property type="protein sequence ID" value="MBR0650485.1"/>
    <property type="molecule type" value="Genomic_DNA"/>
</dbReference>
<feature type="region of interest" description="Disordered" evidence="4">
    <location>
        <begin position="1"/>
        <end position="51"/>
    </location>
</feature>
<dbReference type="PRINTS" id="PR00411">
    <property type="entry name" value="PNDRDTASEI"/>
</dbReference>
<evidence type="ECO:0000259" key="6">
    <source>
        <dbReference type="Pfam" id="PF22780"/>
    </source>
</evidence>
<keyword evidence="3" id="KW-0274">FAD</keyword>
<proteinExistence type="predicted"/>
<protein>
    <submittedName>
        <fullName evidence="7">NAD(P)/FAD-dependent oxidoreductase</fullName>
    </submittedName>
</protein>
<comment type="caution">
    <text evidence="7">The sequence shown here is derived from an EMBL/GenBank/DDBJ whole genome shotgun (WGS) entry which is preliminary data.</text>
</comment>
<feature type="region of interest" description="Disordered" evidence="4">
    <location>
        <begin position="269"/>
        <end position="441"/>
    </location>
</feature>
<dbReference type="Gene3D" id="1.10.8.260">
    <property type="entry name" value="HI0933 insert domain-like"/>
    <property type="match status" value="1"/>
</dbReference>
<dbReference type="Gene3D" id="3.50.50.60">
    <property type="entry name" value="FAD/NAD(P)-binding domain"/>
    <property type="match status" value="1"/>
</dbReference>
<feature type="region of interest" description="Disordered" evidence="4">
    <location>
        <begin position="78"/>
        <end position="228"/>
    </location>
</feature>
<feature type="compositionally biased region" description="Basic and acidic residues" evidence="4">
    <location>
        <begin position="16"/>
        <end position="31"/>
    </location>
</feature>
<comment type="cofactor">
    <cofactor evidence="1">
        <name>FAD</name>
        <dbReference type="ChEBI" id="CHEBI:57692"/>
    </cofactor>
</comment>
<feature type="compositionally biased region" description="Basic residues" evidence="4">
    <location>
        <begin position="272"/>
        <end position="281"/>
    </location>
</feature>
<feature type="compositionally biased region" description="Basic residues" evidence="4">
    <location>
        <begin position="181"/>
        <end position="209"/>
    </location>
</feature>
<dbReference type="InterPro" id="IPR004792">
    <property type="entry name" value="BaiN-like"/>
</dbReference>